<name>A0A7G5F2W4_9GEMI</name>
<evidence type="ECO:0000313" key="2">
    <source>
        <dbReference type="EMBL" id="QMV80537.1"/>
    </source>
</evidence>
<evidence type="ECO:0000313" key="3">
    <source>
        <dbReference type="EMBL" id="QMV80589.1"/>
    </source>
</evidence>
<sequence>MILVLPCFLMVVDYIIIHLPKTFDQCLFVASILSTCHLSIEFMHNLKTITKIVLNSSSTGFIVEHIKNLTKVHRRTIRSTISD</sequence>
<reference evidence="3" key="2">
    <citation type="journal article" date="2020" name="Plant">
        <title>Macroptilium erythroloma (Fabaceae): A Natural Weed Host of Bean golden mosaic virus in Brazil.</title>
        <authorList>
            <person name="Batista J.G."/>
            <person name="Pereira Carvalho Rd.C."/>
            <person name="Malheiros M.F."/>
            <person name="Rezende D.V."/>
            <person name="dos Reis Ld.N.A."/>
            <person name="Fonseca M.E.N."/>
            <person name="Boiteux L.S."/>
        </authorList>
    </citation>
    <scope>NUCLEOTIDE SEQUENCE</scope>
    <source>
        <strain evidence="3">RDF_327 JB_09</strain>
    </source>
</reference>
<accession>A0A7G5F2W4</accession>
<evidence type="ECO:0000259" key="1">
    <source>
        <dbReference type="Pfam" id="PF04807"/>
    </source>
</evidence>
<feature type="domain" description="Geminivirus AC4/5 conserved" evidence="1">
    <location>
        <begin position="51"/>
        <end position="83"/>
    </location>
</feature>
<protein>
    <submittedName>
        <fullName evidence="3">AC5</fullName>
    </submittedName>
</protein>
<dbReference type="EMBL" id="MN734371">
    <property type="protein sequence ID" value="QMV80537.1"/>
    <property type="molecule type" value="Genomic_DNA"/>
</dbReference>
<dbReference type="EMBL" id="MN822294">
    <property type="protein sequence ID" value="QMV80589.1"/>
    <property type="molecule type" value="Genomic_DNA"/>
</dbReference>
<dbReference type="Pfam" id="PF04807">
    <property type="entry name" value="Gemini_AC4_5"/>
    <property type="match status" value="1"/>
</dbReference>
<reference evidence="2" key="1">
    <citation type="submission" date="2019-11" db="EMBL/GenBank/DDBJ databases">
        <title>Occurrence of natural infection of Solanum lycopersicum, Nicandra physaloides and Anadenanthera colubrina by Bean golden mosaic virus.</title>
        <authorList>
            <person name="Reis L.N.A."/>
            <person name="Batista J.G."/>
            <person name="Melo F.F.S."/>
            <person name="Melo F.L."/>
            <person name="Pereira-Carvalho R.C."/>
            <person name="Fonseca M.E.N."/>
            <person name="Boiteux L.S."/>
        </authorList>
    </citation>
    <scope>NUCLEOTIDE SEQUENCE</scope>
    <source>
        <strain evidence="2">DF-126_JB-LVV-07</strain>
    </source>
</reference>
<organism evidence="3">
    <name type="scientific">Bean golden mosaic virus</name>
    <dbReference type="NCBI Taxonomy" id="10839"/>
    <lineage>
        <taxon>Viruses</taxon>
        <taxon>Monodnaviria</taxon>
        <taxon>Shotokuvirae</taxon>
        <taxon>Cressdnaviricota</taxon>
        <taxon>Repensiviricetes</taxon>
        <taxon>Geplafuvirales</taxon>
        <taxon>Geminiviridae</taxon>
        <taxon>Begomovirus</taxon>
        <taxon>Begomovirus costai</taxon>
    </lineage>
</organism>
<dbReference type="InterPro" id="IPR006892">
    <property type="entry name" value="Gemini_AC4_5_cons_dom_1"/>
</dbReference>
<proteinExistence type="predicted"/>
<gene>
    <name evidence="3" type="primary">AC5</name>
</gene>